<organism evidence="1 2">
    <name type="scientific">Crotalaria pallida</name>
    <name type="common">Smooth rattlebox</name>
    <name type="synonym">Crotalaria striata</name>
    <dbReference type="NCBI Taxonomy" id="3830"/>
    <lineage>
        <taxon>Eukaryota</taxon>
        <taxon>Viridiplantae</taxon>
        <taxon>Streptophyta</taxon>
        <taxon>Embryophyta</taxon>
        <taxon>Tracheophyta</taxon>
        <taxon>Spermatophyta</taxon>
        <taxon>Magnoliopsida</taxon>
        <taxon>eudicotyledons</taxon>
        <taxon>Gunneridae</taxon>
        <taxon>Pentapetalae</taxon>
        <taxon>rosids</taxon>
        <taxon>fabids</taxon>
        <taxon>Fabales</taxon>
        <taxon>Fabaceae</taxon>
        <taxon>Papilionoideae</taxon>
        <taxon>50 kb inversion clade</taxon>
        <taxon>genistoids sensu lato</taxon>
        <taxon>core genistoids</taxon>
        <taxon>Crotalarieae</taxon>
        <taxon>Crotalaria</taxon>
    </lineage>
</organism>
<dbReference type="AlphaFoldDB" id="A0AAN9HT53"/>
<reference evidence="1 2" key="1">
    <citation type="submission" date="2024-01" db="EMBL/GenBank/DDBJ databases">
        <title>The genomes of 5 underutilized Papilionoideae crops provide insights into root nodulation and disease resistanc.</title>
        <authorList>
            <person name="Yuan L."/>
        </authorList>
    </citation>
    <scope>NUCLEOTIDE SEQUENCE [LARGE SCALE GENOMIC DNA]</scope>
    <source>
        <strain evidence="1">ZHUSHIDOU_FW_LH</strain>
        <tissue evidence="1">Leaf</tissue>
    </source>
</reference>
<keyword evidence="2" id="KW-1185">Reference proteome</keyword>
<proteinExistence type="predicted"/>
<name>A0AAN9HT53_CROPI</name>
<sequence>MVRMHNTINILGEWLKTENETQCQTAIFSNDSNTAMEKDHTIFPSPQWNKQTHQHQPNTWSQLSLISSCINSTFSFFPLDSNFTFFF</sequence>
<evidence type="ECO:0000313" key="2">
    <source>
        <dbReference type="Proteomes" id="UP001372338"/>
    </source>
</evidence>
<accession>A0AAN9HT53</accession>
<protein>
    <submittedName>
        <fullName evidence="1">Uncharacterized protein</fullName>
    </submittedName>
</protein>
<dbReference type="Proteomes" id="UP001372338">
    <property type="component" value="Unassembled WGS sequence"/>
</dbReference>
<dbReference type="EMBL" id="JAYWIO010000007">
    <property type="protein sequence ID" value="KAK7250942.1"/>
    <property type="molecule type" value="Genomic_DNA"/>
</dbReference>
<gene>
    <name evidence="1" type="ORF">RIF29_33736</name>
</gene>
<comment type="caution">
    <text evidence="1">The sequence shown here is derived from an EMBL/GenBank/DDBJ whole genome shotgun (WGS) entry which is preliminary data.</text>
</comment>
<evidence type="ECO:0000313" key="1">
    <source>
        <dbReference type="EMBL" id="KAK7250942.1"/>
    </source>
</evidence>